<dbReference type="GO" id="GO:0003677">
    <property type="term" value="F:DNA binding"/>
    <property type="evidence" value="ECO:0007669"/>
    <property type="project" value="UniProtKB-UniRule"/>
</dbReference>
<dbReference type="AlphaFoldDB" id="A0ABD3QZR3"/>
<organism evidence="16 17">
    <name type="scientific">Cyclotella cryptica</name>
    <dbReference type="NCBI Taxonomy" id="29204"/>
    <lineage>
        <taxon>Eukaryota</taxon>
        <taxon>Sar</taxon>
        <taxon>Stramenopiles</taxon>
        <taxon>Ochrophyta</taxon>
        <taxon>Bacillariophyta</taxon>
        <taxon>Coscinodiscophyceae</taxon>
        <taxon>Thalassiosirophycidae</taxon>
        <taxon>Stephanodiscales</taxon>
        <taxon>Stephanodiscaceae</taxon>
        <taxon>Cyclotella</taxon>
    </lineage>
</organism>
<dbReference type="Pfam" id="PF00176">
    <property type="entry name" value="SNF2-rel_dom"/>
    <property type="match status" value="1"/>
</dbReference>
<dbReference type="FunFam" id="3.40.50.10810:FF:000005">
    <property type="entry name" value="Photoperiod-independent early flowering 1"/>
    <property type="match status" value="1"/>
</dbReference>
<dbReference type="Gene3D" id="1.10.10.60">
    <property type="entry name" value="Homeodomain-like"/>
    <property type="match status" value="2"/>
</dbReference>
<dbReference type="Pfam" id="PF09111">
    <property type="entry name" value="SLIDE"/>
    <property type="match status" value="1"/>
</dbReference>
<keyword evidence="11" id="KW-0175">Coiled coil</keyword>
<dbReference type="Pfam" id="PF00271">
    <property type="entry name" value="Helicase_C"/>
    <property type="match status" value="1"/>
</dbReference>
<evidence type="ECO:0000256" key="11">
    <source>
        <dbReference type="SAM" id="Coils"/>
    </source>
</evidence>
<gene>
    <name evidence="16" type="ORF">HJC23_003299</name>
</gene>
<reference evidence="16 17" key="1">
    <citation type="journal article" date="2020" name="G3 (Bethesda)">
        <title>Improved Reference Genome for Cyclotella cryptica CCMP332, a Model for Cell Wall Morphogenesis, Salinity Adaptation, and Lipid Production in Diatoms (Bacillariophyta).</title>
        <authorList>
            <person name="Roberts W.R."/>
            <person name="Downey K.M."/>
            <person name="Ruck E.C."/>
            <person name="Traller J.C."/>
            <person name="Alverson A.J."/>
        </authorList>
    </citation>
    <scope>NUCLEOTIDE SEQUENCE [LARGE SCALE GENOMIC DNA]</scope>
    <source>
        <strain evidence="16 17">CCMP332</strain>
    </source>
</reference>
<keyword evidence="6" id="KW-0067">ATP-binding</keyword>
<feature type="domain" description="Helicase ATP-binding" evidence="14">
    <location>
        <begin position="1"/>
        <end position="151"/>
    </location>
</feature>
<feature type="compositionally biased region" description="Basic and acidic residues" evidence="12">
    <location>
        <begin position="1080"/>
        <end position="1093"/>
    </location>
</feature>
<evidence type="ECO:0000259" key="13">
    <source>
        <dbReference type="PROSITE" id="PS50118"/>
    </source>
</evidence>
<evidence type="ECO:0000256" key="12">
    <source>
        <dbReference type="SAM" id="MobiDB-lite"/>
    </source>
</evidence>
<dbReference type="InterPro" id="IPR009071">
    <property type="entry name" value="HMG_box_dom"/>
</dbReference>
<evidence type="ECO:0000256" key="7">
    <source>
        <dbReference type="ARBA" id="ARBA00022853"/>
    </source>
</evidence>
<dbReference type="PROSITE" id="PS51194">
    <property type="entry name" value="HELICASE_CTER"/>
    <property type="match status" value="1"/>
</dbReference>
<dbReference type="SMART" id="SM00490">
    <property type="entry name" value="HELICc"/>
    <property type="match status" value="1"/>
</dbReference>
<dbReference type="GO" id="GO:0004386">
    <property type="term" value="F:helicase activity"/>
    <property type="evidence" value="ECO:0007669"/>
    <property type="project" value="UniProtKB-KW"/>
</dbReference>
<protein>
    <submittedName>
        <fullName evidence="16">Uncharacterized protein</fullName>
    </submittedName>
</protein>
<keyword evidence="4" id="KW-0378">Hydrolase</keyword>
<dbReference type="EMBL" id="JABMIG020000004">
    <property type="protein sequence ID" value="KAL3805071.1"/>
    <property type="molecule type" value="Genomic_DNA"/>
</dbReference>
<dbReference type="InterPro" id="IPR000330">
    <property type="entry name" value="SNF2_N"/>
</dbReference>
<evidence type="ECO:0000256" key="3">
    <source>
        <dbReference type="ARBA" id="ARBA00022741"/>
    </source>
</evidence>
<dbReference type="PANTHER" id="PTHR45623">
    <property type="entry name" value="CHROMODOMAIN-HELICASE-DNA-BINDING PROTEIN 3-RELATED-RELATED"/>
    <property type="match status" value="1"/>
</dbReference>
<sequence>MQSISILVYMMECKADNGPHLIIVPKSTLSNWMNELARWAPTLTSVKFHGTKEERAEIINNILQPGQRDEKRSWNVCVTTYEICNLERNVFNKFAWSYLIIDEAHRLKNEASTFSRVVRTLETRFRLLLTGTPLQNNLHELWALLNFLVPDVFASAEQFDEWFNLDIDDADEKNKLISQLHKILRPFMLRRLKADVEKSLRPKTETILFTGMSALQKKLYKDILMRDLDTLTGGSGGGSRTAVLNIVMQLRKCAGHPYLFPGVEDRSLPPLGEHLVENCGKMVLLDKLLIRLKERGHRVLLFTQMTRILDILEDYMHMRGFQYCRIDGNTTYEEREERIDAYNDPESEKFLFLLSTRAGGLGINLQTADVVILYDSDWNPQADLQAQDRAHRIGQKRAVQVFRLVTEDTIEQKVVERAQQKLKLDAMVVQQGRLKEKDKLSREELLDAVRFGADKIFKSKDSSITDDDIDMILGYGKKKTQELYDKLQAAQKGDMLDFKLDGGLSAQTFEGVDYSEEAKNAQFQAEILGIIDVGKRERRTVAYNENKLYMQQMAQHGGVPPKKKIKKEIQLPKMLRLPRIEEWQMFDRTSLYALQDIEEQAFRALPQEVQALAGGVKRSTPTDETKETTESEPPVEGEISQDVPKIDVEDKPADAADSAKEEPPAEGEPAIKSLPPLLSEEQQAEKRRLLAEGFSDWSRHHYSAFVKASAKYGRHNYAKIAIDVGKPLSSVKTYSAAFWDENFGKQRFSEHEYERVVKLIEKGEKKIEDIKGLQRGTKVLISLFENPWVELQFTHVNCKDKKFTAEEDRFLLCWAHKYGYGQWEAIKFAIRRSSNFRFDYFLKSLPPEAIGRRCEQLMRAAEKEVEAMEKQAMEEAERAGQPLPPGEIKLPMFKELQAKKRADAEKKFAEERVSLEKNLADIEKQIRQVQKALHDLDGVQPISKFFPSQTERNRNNNTLDEKNKKRKISDPEVEEEKEGGAIGPDGKFVSFPDYDGKEEPQENKKAFTLFCKATRKDVKNSLNSSERKNKDRINNILKDRWYDLTDEERDVWKEWEVWDAKRYQYQLNLYEKQFMTAKRGDEMDSSDVHKGNEEGSTTNGPSIPKRDGLFSIPKKRKH</sequence>
<name>A0ABD3QZR3_9STRA</name>
<comment type="similarity">
    <text evidence="2">Belongs to the SNF2/RAD54 helicase family. ISWI subfamily.</text>
</comment>
<feature type="coiled-coil region" evidence="11">
    <location>
        <begin position="905"/>
        <end position="939"/>
    </location>
</feature>
<dbReference type="InterPro" id="IPR049730">
    <property type="entry name" value="SNF2/RAD54-like_C"/>
</dbReference>
<dbReference type="GO" id="GO:0005634">
    <property type="term" value="C:nucleus"/>
    <property type="evidence" value="ECO:0007669"/>
    <property type="project" value="UniProtKB-SubCell"/>
</dbReference>
<feature type="region of interest" description="Disordered" evidence="12">
    <location>
        <begin position="613"/>
        <end position="678"/>
    </location>
</feature>
<feature type="DNA-binding region" description="HMG box" evidence="10">
    <location>
        <begin position="1000"/>
        <end position="1071"/>
    </location>
</feature>
<feature type="domain" description="HMG box" evidence="13">
    <location>
        <begin position="1000"/>
        <end position="1071"/>
    </location>
</feature>
<feature type="domain" description="Helicase C-terminal" evidence="15">
    <location>
        <begin position="284"/>
        <end position="435"/>
    </location>
</feature>
<accession>A0ABD3QZR3</accession>
<feature type="coiled-coil region" evidence="11">
    <location>
        <begin position="851"/>
        <end position="878"/>
    </location>
</feature>
<feature type="compositionally biased region" description="Basic and acidic residues" evidence="12">
    <location>
        <begin position="620"/>
        <end position="629"/>
    </location>
</feature>
<dbReference type="Gene3D" id="1.10.30.10">
    <property type="entry name" value="High mobility group box domain"/>
    <property type="match status" value="1"/>
</dbReference>
<comment type="caution">
    <text evidence="16">The sequence shown here is derived from an EMBL/GenBank/DDBJ whole genome shotgun (WGS) entry which is preliminary data.</text>
</comment>
<evidence type="ECO:0000256" key="2">
    <source>
        <dbReference type="ARBA" id="ARBA00009687"/>
    </source>
</evidence>
<dbReference type="CDD" id="cd00167">
    <property type="entry name" value="SANT"/>
    <property type="match status" value="1"/>
</dbReference>
<keyword evidence="7" id="KW-0156">Chromatin regulator</keyword>
<dbReference type="SUPFAM" id="SSF46689">
    <property type="entry name" value="Homeodomain-like"/>
    <property type="match status" value="1"/>
</dbReference>
<evidence type="ECO:0000313" key="16">
    <source>
        <dbReference type="EMBL" id="KAL3805071.1"/>
    </source>
</evidence>
<dbReference type="Gene3D" id="3.40.50.300">
    <property type="entry name" value="P-loop containing nucleotide triphosphate hydrolases"/>
    <property type="match status" value="1"/>
</dbReference>
<keyword evidence="3" id="KW-0547">Nucleotide-binding</keyword>
<evidence type="ECO:0000259" key="15">
    <source>
        <dbReference type="PROSITE" id="PS51194"/>
    </source>
</evidence>
<feature type="compositionally biased region" description="Basic and acidic residues" evidence="12">
    <location>
        <begin position="644"/>
        <end position="663"/>
    </location>
</feature>
<dbReference type="InterPro" id="IPR002464">
    <property type="entry name" value="DNA/RNA_helicase_DEAH_CS"/>
</dbReference>
<dbReference type="PANTHER" id="PTHR45623:SF49">
    <property type="entry name" value="SWI_SNF-RELATED MATRIX-ASSOCIATED ACTIN-DEPENDENT REGULATOR OF CHROMATIN SUBFAMILY A MEMBER 5"/>
    <property type="match status" value="1"/>
</dbReference>
<dbReference type="Proteomes" id="UP001516023">
    <property type="component" value="Unassembled WGS sequence"/>
</dbReference>
<dbReference type="InterPro" id="IPR027417">
    <property type="entry name" value="P-loop_NTPase"/>
</dbReference>
<feature type="compositionally biased region" description="Basic and acidic residues" evidence="12">
    <location>
        <begin position="951"/>
        <end position="963"/>
    </location>
</feature>
<evidence type="ECO:0000259" key="14">
    <source>
        <dbReference type="PROSITE" id="PS51192"/>
    </source>
</evidence>
<keyword evidence="9 10" id="KW-0539">Nucleus</keyword>
<dbReference type="InterPro" id="IPR009057">
    <property type="entry name" value="Homeodomain-like_sf"/>
</dbReference>
<dbReference type="InterPro" id="IPR015195">
    <property type="entry name" value="SLIDE"/>
</dbReference>
<dbReference type="SUPFAM" id="SSF52540">
    <property type="entry name" value="P-loop containing nucleoside triphosphate hydrolases"/>
    <property type="match status" value="2"/>
</dbReference>
<dbReference type="InterPro" id="IPR038718">
    <property type="entry name" value="SNF2-like_sf"/>
</dbReference>
<evidence type="ECO:0000256" key="6">
    <source>
        <dbReference type="ARBA" id="ARBA00022840"/>
    </source>
</evidence>
<dbReference type="PROSITE" id="PS00690">
    <property type="entry name" value="DEAH_ATP_HELICASE"/>
    <property type="match status" value="1"/>
</dbReference>
<dbReference type="GO" id="GO:0016787">
    <property type="term" value="F:hydrolase activity"/>
    <property type="evidence" value="ECO:0007669"/>
    <property type="project" value="UniProtKB-KW"/>
</dbReference>
<dbReference type="SUPFAM" id="SSF47095">
    <property type="entry name" value="HMG-box"/>
    <property type="match status" value="1"/>
</dbReference>
<comment type="subcellular location">
    <subcellularLocation>
        <location evidence="1">Nucleus</location>
    </subcellularLocation>
</comment>
<dbReference type="CDD" id="cd00084">
    <property type="entry name" value="HMG-box_SF"/>
    <property type="match status" value="1"/>
</dbReference>
<evidence type="ECO:0000256" key="4">
    <source>
        <dbReference type="ARBA" id="ARBA00022801"/>
    </source>
</evidence>
<feature type="region of interest" description="Disordered" evidence="12">
    <location>
        <begin position="1080"/>
        <end position="1118"/>
    </location>
</feature>
<dbReference type="CDD" id="cd18793">
    <property type="entry name" value="SF2_C_SNF"/>
    <property type="match status" value="1"/>
</dbReference>
<dbReference type="InterPro" id="IPR001650">
    <property type="entry name" value="Helicase_C-like"/>
</dbReference>
<evidence type="ECO:0000313" key="17">
    <source>
        <dbReference type="Proteomes" id="UP001516023"/>
    </source>
</evidence>
<keyword evidence="17" id="KW-1185">Reference proteome</keyword>
<evidence type="ECO:0000256" key="8">
    <source>
        <dbReference type="ARBA" id="ARBA00023125"/>
    </source>
</evidence>
<dbReference type="GO" id="GO:0005524">
    <property type="term" value="F:ATP binding"/>
    <property type="evidence" value="ECO:0007669"/>
    <property type="project" value="UniProtKB-KW"/>
</dbReference>
<dbReference type="InterPro" id="IPR036910">
    <property type="entry name" value="HMG_box_dom_sf"/>
</dbReference>
<dbReference type="FunFam" id="3.40.50.300:FF:000082">
    <property type="entry name" value="ISWI chromatin remodeling complex ATPase ISW1"/>
    <property type="match status" value="1"/>
</dbReference>
<dbReference type="InterPro" id="IPR014001">
    <property type="entry name" value="Helicase_ATP-bd"/>
</dbReference>
<evidence type="ECO:0000256" key="1">
    <source>
        <dbReference type="ARBA" id="ARBA00004123"/>
    </source>
</evidence>
<dbReference type="PROSITE" id="PS50118">
    <property type="entry name" value="HMG_BOX_2"/>
    <property type="match status" value="1"/>
</dbReference>
<dbReference type="InterPro" id="IPR001005">
    <property type="entry name" value="SANT/Myb"/>
</dbReference>
<dbReference type="SMART" id="SM00487">
    <property type="entry name" value="DEXDc"/>
    <property type="match status" value="1"/>
</dbReference>
<evidence type="ECO:0000256" key="10">
    <source>
        <dbReference type="PROSITE-ProRule" id="PRU00267"/>
    </source>
</evidence>
<dbReference type="Gene3D" id="3.40.50.10810">
    <property type="entry name" value="Tandem AAA-ATPase domain"/>
    <property type="match status" value="1"/>
</dbReference>
<dbReference type="PROSITE" id="PS51192">
    <property type="entry name" value="HELICASE_ATP_BIND_1"/>
    <property type="match status" value="1"/>
</dbReference>
<feature type="region of interest" description="Disordered" evidence="12">
    <location>
        <begin position="943"/>
        <end position="1002"/>
    </location>
</feature>
<evidence type="ECO:0000256" key="5">
    <source>
        <dbReference type="ARBA" id="ARBA00022806"/>
    </source>
</evidence>
<proteinExistence type="inferred from homology"/>
<keyword evidence="5" id="KW-0347">Helicase</keyword>
<evidence type="ECO:0000256" key="9">
    <source>
        <dbReference type="ARBA" id="ARBA00023242"/>
    </source>
</evidence>
<keyword evidence="8 10" id="KW-0238">DNA-binding</keyword>
<dbReference type="GO" id="GO:0006325">
    <property type="term" value="P:chromatin organization"/>
    <property type="evidence" value="ECO:0007669"/>
    <property type="project" value="UniProtKB-KW"/>
</dbReference>